<accession>A0A8X6VAY6</accession>
<reference evidence="1" key="1">
    <citation type="submission" date="2020-08" db="EMBL/GenBank/DDBJ databases">
        <title>Multicomponent nature underlies the extraordinary mechanical properties of spider dragline silk.</title>
        <authorList>
            <person name="Kono N."/>
            <person name="Nakamura H."/>
            <person name="Mori M."/>
            <person name="Yoshida Y."/>
            <person name="Ohtoshi R."/>
            <person name="Malay A.D."/>
            <person name="Moran D.A.P."/>
            <person name="Tomita M."/>
            <person name="Numata K."/>
            <person name="Arakawa K."/>
        </authorList>
    </citation>
    <scope>NUCLEOTIDE SEQUENCE</scope>
</reference>
<organism evidence="1 2">
    <name type="scientific">Trichonephila clavipes</name>
    <name type="common">Golden silk orbweaver</name>
    <name type="synonym">Nephila clavipes</name>
    <dbReference type="NCBI Taxonomy" id="2585209"/>
    <lineage>
        <taxon>Eukaryota</taxon>
        <taxon>Metazoa</taxon>
        <taxon>Ecdysozoa</taxon>
        <taxon>Arthropoda</taxon>
        <taxon>Chelicerata</taxon>
        <taxon>Arachnida</taxon>
        <taxon>Araneae</taxon>
        <taxon>Araneomorphae</taxon>
        <taxon>Entelegynae</taxon>
        <taxon>Araneoidea</taxon>
        <taxon>Nephilidae</taxon>
        <taxon>Trichonephila</taxon>
    </lineage>
</organism>
<protein>
    <submittedName>
        <fullName evidence="1">Uncharacterized protein</fullName>
    </submittedName>
</protein>
<keyword evidence="2" id="KW-1185">Reference proteome</keyword>
<dbReference type="PANTHER" id="PTHR46060:SF1">
    <property type="entry name" value="MARINER MOS1 TRANSPOSASE-LIKE PROTEIN"/>
    <property type="match status" value="1"/>
</dbReference>
<gene>
    <name evidence="1" type="primary">NCL1_28336</name>
    <name evidence="1" type="ORF">TNCV_5077651</name>
</gene>
<dbReference type="PANTHER" id="PTHR46060">
    <property type="entry name" value="MARINER MOS1 TRANSPOSASE-LIKE PROTEIN"/>
    <property type="match status" value="1"/>
</dbReference>
<dbReference type="InterPro" id="IPR052709">
    <property type="entry name" value="Transposase-MT_Hybrid"/>
</dbReference>
<evidence type="ECO:0000313" key="2">
    <source>
        <dbReference type="Proteomes" id="UP000887159"/>
    </source>
</evidence>
<comment type="caution">
    <text evidence="1">The sequence shown here is derived from an EMBL/GenBank/DDBJ whole genome shotgun (WGS) entry which is preliminary data.</text>
</comment>
<dbReference type="Proteomes" id="UP000887159">
    <property type="component" value="Unassembled WGS sequence"/>
</dbReference>
<sequence length="158" mass="17903">MLARSVEWDIRNALKNRQLAFGRRRELVAGTVNPCRNASSRRIMKRFLEQRYAIKFYVKLVGKERVENDDRSGRPSTSKTNQNVSRVKNLLNSDRRMSIRMIADELSTPQTKVFEIMTRTLAMSVPLSGVSCLAQCGNAASSPYSPDLAPPNFFCSLE</sequence>
<evidence type="ECO:0000313" key="1">
    <source>
        <dbReference type="EMBL" id="GFY01298.1"/>
    </source>
</evidence>
<name>A0A8X6VAY6_TRICX</name>
<dbReference type="AlphaFoldDB" id="A0A8X6VAY6"/>
<proteinExistence type="predicted"/>
<dbReference type="EMBL" id="BMAU01021225">
    <property type="protein sequence ID" value="GFY01298.1"/>
    <property type="molecule type" value="Genomic_DNA"/>
</dbReference>